<dbReference type="AlphaFoldDB" id="A0A846LSY1"/>
<keyword evidence="3" id="KW-0489">Methyltransferase</keyword>
<keyword evidence="5" id="KW-1185">Reference proteome</keyword>
<dbReference type="EMBL" id="JAAMPA010000001">
    <property type="protein sequence ID" value="NIH68735.1"/>
    <property type="molecule type" value="Genomic_DNA"/>
</dbReference>
<accession>A0A846LSY1</accession>
<keyword evidence="3" id="KW-0808">Transferase</keyword>
<dbReference type="SUPFAM" id="SSF53335">
    <property type="entry name" value="S-adenosyl-L-methionine-dependent methyltransferases"/>
    <property type="match status" value="1"/>
</dbReference>
<dbReference type="Proteomes" id="UP000552836">
    <property type="component" value="Unassembled WGS sequence"/>
</dbReference>
<proteinExistence type="predicted"/>
<evidence type="ECO:0000313" key="3">
    <source>
        <dbReference type="EMBL" id="NIH68735.1"/>
    </source>
</evidence>
<dbReference type="GO" id="GO:0032259">
    <property type="term" value="P:methylation"/>
    <property type="evidence" value="ECO:0007669"/>
    <property type="project" value="UniProtKB-KW"/>
</dbReference>
<organism evidence="3 4">
    <name type="scientific">Modestobacter marinus</name>
    <dbReference type="NCBI Taxonomy" id="477641"/>
    <lineage>
        <taxon>Bacteria</taxon>
        <taxon>Bacillati</taxon>
        <taxon>Actinomycetota</taxon>
        <taxon>Actinomycetes</taxon>
        <taxon>Geodermatophilales</taxon>
        <taxon>Geodermatophilaceae</taxon>
        <taxon>Modestobacter</taxon>
    </lineage>
</organism>
<dbReference type="Gene3D" id="3.40.50.150">
    <property type="entry name" value="Vaccinia Virus protein VP39"/>
    <property type="match status" value="1"/>
</dbReference>
<dbReference type="InterPro" id="IPR029063">
    <property type="entry name" value="SAM-dependent_MTases_sf"/>
</dbReference>
<dbReference type="Pfam" id="PF13649">
    <property type="entry name" value="Methyltransf_25"/>
    <property type="match status" value="1"/>
</dbReference>
<evidence type="ECO:0000259" key="1">
    <source>
        <dbReference type="Pfam" id="PF13649"/>
    </source>
</evidence>
<protein>
    <submittedName>
        <fullName evidence="2 3">Methyltransferase</fullName>
    </submittedName>
</protein>
<dbReference type="Proteomes" id="UP000648663">
    <property type="component" value="Unassembled WGS sequence"/>
</dbReference>
<reference evidence="2" key="1">
    <citation type="journal article" date="2014" name="Int. J. Syst. Evol. Microbiol.">
        <title>Complete genome of a new Firmicutes species belonging to the dominant human colonic microbiota ('Ruminococcus bicirculans') reveals two chromosomes and a selective capacity to utilize plant glucans.</title>
        <authorList>
            <consortium name="NISC Comparative Sequencing Program"/>
            <person name="Wegmann U."/>
            <person name="Louis P."/>
            <person name="Goesmann A."/>
            <person name="Henrissat B."/>
            <person name="Duncan S.H."/>
            <person name="Flint H.J."/>
        </authorList>
    </citation>
    <scope>NUCLEOTIDE SEQUENCE</scope>
    <source>
        <strain evidence="2">CGMCC 4.5581</strain>
    </source>
</reference>
<comment type="caution">
    <text evidence="3">The sequence shown here is derived from an EMBL/GenBank/DDBJ whole genome shotgun (WGS) entry which is preliminary data.</text>
</comment>
<gene>
    <name evidence="3" type="ORF">FB380_003181</name>
    <name evidence="2" type="ORF">GCM10011589_14580</name>
</gene>
<reference evidence="2" key="4">
    <citation type="submission" date="2024-05" db="EMBL/GenBank/DDBJ databases">
        <authorList>
            <person name="Sun Q."/>
            <person name="Zhou Y."/>
        </authorList>
    </citation>
    <scope>NUCLEOTIDE SEQUENCE</scope>
    <source>
        <strain evidence="2">CGMCC 4.5581</strain>
    </source>
</reference>
<sequence length="268" mass="27459">MAGEREADVTAAAFDRAAVDFSRLSPLLWDPVGAATVAVSAPAAGERVLDACCGDGASAIPAARRVGGTGAVDAVDLSGPMVGLLRERAAGLPQLTAHQADVTSWPGTGYDVVQCVLGAFFFPDMAAGTDHLVGRVRPGGRVAVTIWHRDAMVAAGRAIAGAAAAERGERAQVPRASSAVQQLGDPDAFGAWLTARGLEQVAVSVAAHAVEATEEALWLLVLGSGFRGLLTELDDAAVDRVRGRYLEQLVGGPAIDATTLVGFGQRPD</sequence>
<dbReference type="InterPro" id="IPR041698">
    <property type="entry name" value="Methyltransf_25"/>
</dbReference>
<dbReference type="GO" id="GO:0008168">
    <property type="term" value="F:methyltransferase activity"/>
    <property type="evidence" value="ECO:0007669"/>
    <property type="project" value="UniProtKB-KW"/>
</dbReference>
<dbReference type="EMBL" id="BMMI01000002">
    <property type="protein sequence ID" value="GGL59698.1"/>
    <property type="molecule type" value="Genomic_DNA"/>
</dbReference>
<dbReference type="CDD" id="cd02440">
    <property type="entry name" value="AdoMet_MTases"/>
    <property type="match status" value="1"/>
</dbReference>
<evidence type="ECO:0000313" key="2">
    <source>
        <dbReference type="EMBL" id="GGL59698.1"/>
    </source>
</evidence>
<reference evidence="5" key="2">
    <citation type="journal article" date="2019" name="Int. J. Syst. Evol. Microbiol.">
        <title>The Global Catalogue of Microorganisms (GCM) 10K type strain sequencing project: providing services to taxonomists for standard genome sequencing and annotation.</title>
        <authorList>
            <consortium name="The Broad Institute Genomics Platform"/>
            <consortium name="The Broad Institute Genome Sequencing Center for Infectious Disease"/>
            <person name="Wu L."/>
            <person name="Ma J."/>
        </authorList>
    </citation>
    <scope>NUCLEOTIDE SEQUENCE [LARGE SCALE GENOMIC DNA]</scope>
    <source>
        <strain evidence="5">CGMCC 4.5581</strain>
    </source>
</reference>
<dbReference type="RefSeq" id="WP_166755908.1">
    <property type="nucleotide sequence ID" value="NZ_BAABJU010000003.1"/>
</dbReference>
<name>A0A846LSY1_9ACTN</name>
<reference evidence="3 4" key="3">
    <citation type="submission" date="2020-02" db="EMBL/GenBank/DDBJ databases">
        <title>Sequencing the genomes of 1000 actinobacteria strains.</title>
        <authorList>
            <person name="Klenk H.-P."/>
        </authorList>
    </citation>
    <scope>NUCLEOTIDE SEQUENCE [LARGE SCALE GENOMIC DNA]</scope>
    <source>
        <strain evidence="3 4">DSM 45201</strain>
    </source>
</reference>
<evidence type="ECO:0000313" key="4">
    <source>
        <dbReference type="Proteomes" id="UP000552836"/>
    </source>
</evidence>
<evidence type="ECO:0000313" key="5">
    <source>
        <dbReference type="Proteomes" id="UP000648663"/>
    </source>
</evidence>
<feature type="domain" description="Methyltransferase" evidence="1">
    <location>
        <begin position="48"/>
        <end position="140"/>
    </location>
</feature>